<name>A0A2P2Q5Z9_RHIMU</name>
<dbReference type="EMBL" id="GGEC01081910">
    <property type="protein sequence ID" value="MBX62394.1"/>
    <property type="molecule type" value="Transcribed_RNA"/>
</dbReference>
<protein>
    <submittedName>
        <fullName evidence="1">Uncharacterized protein</fullName>
    </submittedName>
</protein>
<evidence type="ECO:0000313" key="1">
    <source>
        <dbReference type="EMBL" id="MBX62394.1"/>
    </source>
</evidence>
<organism evidence="1">
    <name type="scientific">Rhizophora mucronata</name>
    <name type="common">Asiatic mangrove</name>
    <dbReference type="NCBI Taxonomy" id="61149"/>
    <lineage>
        <taxon>Eukaryota</taxon>
        <taxon>Viridiplantae</taxon>
        <taxon>Streptophyta</taxon>
        <taxon>Embryophyta</taxon>
        <taxon>Tracheophyta</taxon>
        <taxon>Spermatophyta</taxon>
        <taxon>Magnoliopsida</taxon>
        <taxon>eudicotyledons</taxon>
        <taxon>Gunneridae</taxon>
        <taxon>Pentapetalae</taxon>
        <taxon>rosids</taxon>
        <taxon>fabids</taxon>
        <taxon>Malpighiales</taxon>
        <taxon>Rhizophoraceae</taxon>
        <taxon>Rhizophora</taxon>
    </lineage>
</organism>
<sequence length="24" mass="2674">MLPYCGKPINSHIQFSDQGALKIL</sequence>
<proteinExistence type="predicted"/>
<accession>A0A2P2Q5Z9</accession>
<reference evidence="1" key="1">
    <citation type="submission" date="2018-02" db="EMBL/GenBank/DDBJ databases">
        <title>Rhizophora mucronata_Transcriptome.</title>
        <authorList>
            <person name="Meera S.P."/>
            <person name="Sreeshan A."/>
            <person name="Augustine A."/>
        </authorList>
    </citation>
    <scope>NUCLEOTIDE SEQUENCE</scope>
    <source>
        <tissue evidence="1">Leaf</tissue>
    </source>
</reference>
<dbReference type="AlphaFoldDB" id="A0A2P2Q5Z9"/>